<comment type="caution">
    <text evidence="2">The sequence shown here is derived from an EMBL/GenBank/DDBJ whole genome shotgun (WGS) entry which is preliminary data.</text>
</comment>
<proteinExistence type="predicted"/>
<dbReference type="InterPro" id="IPR023365">
    <property type="entry name" value="Sortase_dom-sf"/>
</dbReference>
<evidence type="ECO:0000313" key="2">
    <source>
        <dbReference type="EMBL" id="MDT0349857.1"/>
    </source>
</evidence>
<dbReference type="Pfam" id="PF04203">
    <property type="entry name" value="Sortase"/>
    <property type="match status" value="1"/>
</dbReference>
<dbReference type="SUPFAM" id="SSF63817">
    <property type="entry name" value="Sortase"/>
    <property type="match status" value="1"/>
</dbReference>
<dbReference type="RefSeq" id="WP_311555889.1">
    <property type="nucleotide sequence ID" value="NZ_JAVREJ010000005.1"/>
</dbReference>
<organism evidence="2 3">
    <name type="scientific">Pseudonocardia charpentierae</name>
    <dbReference type="NCBI Taxonomy" id="3075545"/>
    <lineage>
        <taxon>Bacteria</taxon>
        <taxon>Bacillati</taxon>
        <taxon>Actinomycetota</taxon>
        <taxon>Actinomycetes</taxon>
        <taxon>Pseudonocardiales</taxon>
        <taxon>Pseudonocardiaceae</taxon>
        <taxon>Pseudonocardia</taxon>
    </lineage>
</organism>
<evidence type="ECO:0000256" key="1">
    <source>
        <dbReference type="ARBA" id="ARBA00022801"/>
    </source>
</evidence>
<dbReference type="EMBL" id="JAVREJ010000005">
    <property type="protein sequence ID" value="MDT0349857.1"/>
    <property type="molecule type" value="Genomic_DNA"/>
</dbReference>
<dbReference type="NCBIfam" id="NF033748">
    <property type="entry name" value="class_F_sortase"/>
    <property type="match status" value="1"/>
</dbReference>
<dbReference type="Gene3D" id="2.40.260.10">
    <property type="entry name" value="Sortase"/>
    <property type="match status" value="1"/>
</dbReference>
<accession>A0ABU2N8H2</accession>
<evidence type="ECO:0000313" key="3">
    <source>
        <dbReference type="Proteomes" id="UP001183202"/>
    </source>
</evidence>
<gene>
    <name evidence="2" type="ORF">RM445_10025</name>
</gene>
<keyword evidence="1" id="KW-0378">Hydrolase</keyword>
<dbReference type="InterPro" id="IPR005754">
    <property type="entry name" value="Sortase"/>
</dbReference>
<name>A0ABU2N8H2_9PSEU</name>
<dbReference type="InterPro" id="IPR042001">
    <property type="entry name" value="Sortase_F"/>
</dbReference>
<keyword evidence="3" id="KW-1185">Reference proteome</keyword>
<sequence length="164" mass="17285">MTSTPALAAAPPVRIQIPAIEVDSALIGLGLQADGTLQVPADGSVAGWFTGAPTPGEHGPAVIAAHVDWNHAPGVFFRLRDLDRGDEMAVDRADGSTARFVVLAVERYPKDAFPTERVYGDIDHAGLRLITCGGSFDRAARSYRDNVVVYAGLVGSTMIGEPET</sequence>
<dbReference type="Proteomes" id="UP001183202">
    <property type="component" value="Unassembled WGS sequence"/>
</dbReference>
<dbReference type="CDD" id="cd05829">
    <property type="entry name" value="Sortase_F"/>
    <property type="match status" value="1"/>
</dbReference>
<reference evidence="3" key="1">
    <citation type="submission" date="2023-07" db="EMBL/GenBank/DDBJ databases">
        <title>30 novel species of actinomycetes from the DSMZ collection.</title>
        <authorList>
            <person name="Nouioui I."/>
        </authorList>
    </citation>
    <scope>NUCLEOTIDE SEQUENCE [LARGE SCALE GENOMIC DNA]</scope>
    <source>
        <strain evidence="3">DSM 45834</strain>
    </source>
</reference>
<protein>
    <submittedName>
        <fullName evidence="2">Class F sortase</fullName>
    </submittedName>
</protein>